<dbReference type="SUPFAM" id="SSF55785">
    <property type="entry name" value="PYP-like sensor domain (PAS domain)"/>
    <property type="match status" value="1"/>
</dbReference>
<dbReference type="Pfam" id="PF00990">
    <property type="entry name" value="GGDEF"/>
    <property type="match status" value="1"/>
</dbReference>
<dbReference type="Proteomes" id="UP000885748">
    <property type="component" value="Unassembled WGS sequence"/>
</dbReference>
<dbReference type="CDD" id="cd01949">
    <property type="entry name" value="GGDEF"/>
    <property type="match status" value="1"/>
</dbReference>
<dbReference type="SMART" id="SM00267">
    <property type="entry name" value="GGDEF"/>
    <property type="match status" value="1"/>
</dbReference>
<evidence type="ECO:0000259" key="4">
    <source>
        <dbReference type="PROSITE" id="PS50887"/>
    </source>
</evidence>
<dbReference type="InterPro" id="IPR035965">
    <property type="entry name" value="PAS-like_dom_sf"/>
</dbReference>
<dbReference type="CDD" id="cd00130">
    <property type="entry name" value="PAS"/>
    <property type="match status" value="1"/>
</dbReference>
<accession>A0A831R4N2</accession>
<dbReference type="GO" id="GO:0003824">
    <property type="term" value="F:catalytic activity"/>
    <property type="evidence" value="ECO:0007669"/>
    <property type="project" value="UniProtKB-ARBA"/>
</dbReference>
<dbReference type="Pfam" id="PF08447">
    <property type="entry name" value="PAS_3"/>
    <property type="match status" value="1"/>
</dbReference>
<dbReference type="InterPro" id="IPR001633">
    <property type="entry name" value="EAL_dom"/>
</dbReference>
<dbReference type="PANTHER" id="PTHR44757:SF2">
    <property type="entry name" value="BIOFILM ARCHITECTURE MAINTENANCE PROTEIN MBAA"/>
    <property type="match status" value="1"/>
</dbReference>
<proteinExistence type="predicted"/>
<dbReference type="Gene3D" id="3.20.20.450">
    <property type="entry name" value="EAL domain"/>
    <property type="match status" value="1"/>
</dbReference>
<sequence length="685" mass="78337">MLFPKAATKDAVHQLFDGVDAISVQGYDEDRRVTYWNTGSELLYGYTKEEALGQRLEELIAPENMRDTIISAHRKWLDQGIEIPASELTLRHKSGEDVIVFSSHVLFMDEYKKQEMYCIDINLADVRQAQNQAVFKDNMLKAVFQATPDLFFLMKEDGTIIDYHAGDKKNLYPLSKNATDEISIDVLPKDIEQKFREYINKAINKTGVSSFEYKLDMPHGICYFEARLCHLTEYKQIIIIVRDITEQYKSAEIIRQQAYFDTLTSLPNRFLSLDRLSQMLEETKRSAEKTAVLFLDLDDFKKVNDSLGHEVGDKLLVEAAGRLKCAVRKADTVGRLGGDEFIVLLRALSDKIDAVEVSKNLLKIFRDPFRIDGRELILTLSIGIAIYPENGSNASDLLRNADTAMYQAKSLGRNTYSFFTKEMNETMLRRFEIEGQLHSALERNEFEVYYQPKFNVKNGSIVGAEALIRWHSPILDNVTPDEFIPIAEHTGLIVPIGKFVIKKSLQVLKEWRKSHNRDYTMAVNLSPRQFKDEELVGFIKTHLDETGIEAKNLEFEITEGVLMIGKSYIDDALNELHNLGVKLSMDDFGTGYSSLSYLRRYSFDVLKIDRSFINGITLKKEDRDLVKATIAMAESLGLLVVAEGVELREQIALLDEFGCDLMQGYYFSKAIPAKELIDFHYIKNY</sequence>
<dbReference type="PANTHER" id="PTHR44757">
    <property type="entry name" value="DIGUANYLATE CYCLASE DGCP"/>
    <property type="match status" value="1"/>
</dbReference>
<dbReference type="EMBL" id="DRGY01000057">
    <property type="protein sequence ID" value="HEA52225.1"/>
    <property type="molecule type" value="Genomic_DNA"/>
</dbReference>
<dbReference type="SUPFAM" id="SSF55073">
    <property type="entry name" value="Nucleotide cyclase"/>
    <property type="match status" value="1"/>
</dbReference>
<dbReference type="InterPro" id="IPR035919">
    <property type="entry name" value="EAL_sf"/>
</dbReference>
<dbReference type="SMART" id="SM00091">
    <property type="entry name" value="PAS"/>
    <property type="match status" value="2"/>
</dbReference>
<dbReference type="FunFam" id="3.30.70.270:FF:000001">
    <property type="entry name" value="Diguanylate cyclase domain protein"/>
    <property type="match status" value="1"/>
</dbReference>
<evidence type="ECO:0000256" key="1">
    <source>
        <dbReference type="ARBA" id="ARBA00001946"/>
    </source>
</evidence>
<comment type="caution">
    <text evidence="5">The sequence shown here is derived from an EMBL/GenBank/DDBJ whole genome shotgun (WGS) entry which is preliminary data.</text>
</comment>
<dbReference type="NCBIfam" id="TIGR00229">
    <property type="entry name" value="sensory_box"/>
    <property type="match status" value="1"/>
</dbReference>
<dbReference type="SUPFAM" id="SSF141868">
    <property type="entry name" value="EAL domain-like"/>
    <property type="match status" value="1"/>
</dbReference>
<evidence type="ECO:0000259" key="2">
    <source>
        <dbReference type="PROSITE" id="PS50112"/>
    </source>
</evidence>
<protein>
    <submittedName>
        <fullName evidence="5">EAL domain-containing protein</fullName>
    </submittedName>
</protein>
<dbReference type="CDD" id="cd01948">
    <property type="entry name" value="EAL"/>
    <property type="match status" value="1"/>
</dbReference>
<dbReference type="PROSITE" id="PS50883">
    <property type="entry name" value="EAL"/>
    <property type="match status" value="1"/>
</dbReference>
<dbReference type="InterPro" id="IPR043128">
    <property type="entry name" value="Rev_trsase/Diguanyl_cyclase"/>
</dbReference>
<dbReference type="Gene3D" id="3.30.70.270">
    <property type="match status" value="1"/>
</dbReference>
<reference evidence="5" key="1">
    <citation type="journal article" date="2020" name="mSystems">
        <title>Genome- and Community-Level Interaction Insights into Carbon Utilization and Element Cycling Functions of Hydrothermarchaeota in Hydrothermal Sediment.</title>
        <authorList>
            <person name="Zhou Z."/>
            <person name="Liu Y."/>
            <person name="Xu W."/>
            <person name="Pan J."/>
            <person name="Luo Z.H."/>
            <person name="Li M."/>
        </authorList>
    </citation>
    <scope>NUCLEOTIDE SEQUENCE [LARGE SCALE GENOMIC DNA]</scope>
    <source>
        <strain evidence="5">HyVt-357</strain>
    </source>
</reference>
<name>A0A831R4N2_9GAMM</name>
<evidence type="ECO:0000313" key="5">
    <source>
        <dbReference type="EMBL" id="HEA52225.1"/>
    </source>
</evidence>
<dbReference type="PROSITE" id="PS50887">
    <property type="entry name" value="GGDEF"/>
    <property type="match status" value="1"/>
</dbReference>
<dbReference type="InterPro" id="IPR000014">
    <property type="entry name" value="PAS"/>
</dbReference>
<feature type="domain" description="GGDEF" evidence="4">
    <location>
        <begin position="288"/>
        <end position="421"/>
    </location>
</feature>
<dbReference type="Pfam" id="PF00563">
    <property type="entry name" value="EAL"/>
    <property type="match status" value="1"/>
</dbReference>
<dbReference type="InterPro" id="IPR000160">
    <property type="entry name" value="GGDEF_dom"/>
</dbReference>
<dbReference type="AlphaFoldDB" id="A0A831R4N2"/>
<feature type="domain" description="PAS" evidence="2">
    <location>
        <begin position="28"/>
        <end position="64"/>
    </location>
</feature>
<dbReference type="NCBIfam" id="TIGR00254">
    <property type="entry name" value="GGDEF"/>
    <property type="match status" value="1"/>
</dbReference>
<organism evidence="5">
    <name type="scientific">Marinobacter antarcticus</name>
    <dbReference type="NCBI Taxonomy" id="564117"/>
    <lineage>
        <taxon>Bacteria</taxon>
        <taxon>Pseudomonadati</taxon>
        <taxon>Pseudomonadota</taxon>
        <taxon>Gammaproteobacteria</taxon>
        <taxon>Pseudomonadales</taxon>
        <taxon>Marinobacteraceae</taxon>
        <taxon>Marinobacter</taxon>
    </lineage>
</organism>
<evidence type="ECO:0000259" key="3">
    <source>
        <dbReference type="PROSITE" id="PS50883"/>
    </source>
</evidence>
<dbReference type="InterPro" id="IPR029787">
    <property type="entry name" value="Nucleotide_cyclase"/>
</dbReference>
<dbReference type="SMART" id="SM00052">
    <property type="entry name" value="EAL"/>
    <property type="match status" value="1"/>
</dbReference>
<gene>
    <name evidence="5" type="ORF">ENI00_07875</name>
</gene>
<dbReference type="Gene3D" id="3.30.450.20">
    <property type="entry name" value="PAS domain"/>
    <property type="match status" value="2"/>
</dbReference>
<comment type="cofactor">
    <cofactor evidence="1">
        <name>Mg(2+)</name>
        <dbReference type="ChEBI" id="CHEBI:18420"/>
    </cofactor>
</comment>
<feature type="domain" description="EAL" evidence="3">
    <location>
        <begin position="430"/>
        <end position="684"/>
    </location>
</feature>
<dbReference type="InterPro" id="IPR013655">
    <property type="entry name" value="PAS_fold_3"/>
</dbReference>
<dbReference type="InterPro" id="IPR052155">
    <property type="entry name" value="Biofilm_reg_signaling"/>
</dbReference>
<dbReference type="PROSITE" id="PS50112">
    <property type="entry name" value="PAS"/>
    <property type="match status" value="1"/>
</dbReference>